<dbReference type="Proteomes" id="UP000694888">
    <property type="component" value="Unplaced"/>
</dbReference>
<dbReference type="InterPro" id="IPR050598">
    <property type="entry name" value="AminoAcid_Transporter"/>
</dbReference>
<evidence type="ECO:0000313" key="3">
    <source>
        <dbReference type="Proteomes" id="UP000694888"/>
    </source>
</evidence>
<dbReference type="Gene3D" id="1.20.1740.10">
    <property type="entry name" value="Amino acid/polyamine transporter I"/>
    <property type="match status" value="1"/>
</dbReference>
<feature type="transmembrane region" description="Helical" evidence="2">
    <location>
        <begin position="38"/>
        <end position="58"/>
    </location>
</feature>
<protein>
    <submittedName>
        <fullName evidence="4">Asc-type amino acid transporter 1</fullName>
    </submittedName>
</protein>
<feature type="compositionally biased region" description="Polar residues" evidence="1">
    <location>
        <begin position="1"/>
        <end position="14"/>
    </location>
</feature>
<sequence length="94" mass="9736">MTNENGNAKTGSGESKSEVLDPELKIEGPERVELKKELGLPTACALIMSAIIGSGIFISPKEVLRNTGSVGMCLCVWAGSGILAIGGESFVIVD</sequence>
<reference evidence="4" key="1">
    <citation type="submission" date="2025-08" db="UniProtKB">
        <authorList>
            <consortium name="RefSeq"/>
        </authorList>
    </citation>
    <scope>IDENTIFICATION</scope>
</reference>
<dbReference type="GeneID" id="101849862"/>
<organism evidence="3 4">
    <name type="scientific">Aplysia californica</name>
    <name type="common">California sea hare</name>
    <dbReference type="NCBI Taxonomy" id="6500"/>
    <lineage>
        <taxon>Eukaryota</taxon>
        <taxon>Metazoa</taxon>
        <taxon>Spiralia</taxon>
        <taxon>Lophotrochozoa</taxon>
        <taxon>Mollusca</taxon>
        <taxon>Gastropoda</taxon>
        <taxon>Heterobranchia</taxon>
        <taxon>Euthyneura</taxon>
        <taxon>Tectipleura</taxon>
        <taxon>Aplysiida</taxon>
        <taxon>Aplysioidea</taxon>
        <taxon>Aplysiidae</taxon>
        <taxon>Aplysia</taxon>
    </lineage>
</organism>
<name>A0ABM1A5I6_APLCA</name>
<keyword evidence="2" id="KW-0472">Membrane</keyword>
<evidence type="ECO:0000256" key="1">
    <source>
        <dbReference type="SAM" id="MobiDB-lite"/>
    </source>
</evidence>
<feature type="transmembrane region" description="Helical" evidence="2">
    <location>
        <begin position="70"/>
        <end position="93"/>
    </location>
</feature>
<evidence type="ECO:0000256" key="2">
    <source>
        <dbReference type="SAM" id="Phobius"/>
    </source>
</evidence>
<dbReference type="PANTHER" id="PTHR11785:SF512">
    <property type="entry name" value="SOBREMESA, ISOFORM B"/>
    <property type="match status" value="1"/>
</dbReference>
<dbReference type="RefSeq" id="XP_012941229.1">
    <property type="nucleotide sequence ID" value="XM_013085775.2"/>
</dbReference>
<keyword evidence="3" id="KW-1185">Reference proteome</keyword>
<accession>A0ABM1A5I6</accession>
<proteinExistence type="predicted"/>
<feature type="region of interest" description="Disordered" evidence="1">
    <location>
        <begin position="1"/>
        <end position="22"/>
    </location>
</feature>
<keyword evidence="2" id="KW-1133">Transmembrane helix</keyword>
<keyword evidence="2" id="KW-0812">Transmembrane</keyword>
<evidence type="ECO:0000313" key="4">
    <source>
        <dbReference type="RefSeq" id="XP_012941229.1"/>
    </source>
</evidence>
<dbReference type="PANTHER" id="PTHR11785">
    <property type="entry name" value="AMINO ACID TRANSPORTER"/>
    <property type="match status" value="1"/>
</dbReference>
<gene>
    <name evidence="4" type="primary">LOC101849862</name>
</gene>